<protein>
    <recommendedName>
        <fullName evidence="4">CU044_5270 family protein</fullName>
    </recommendedName>
</protein>
<proteinExistence type="predicted"/>
<feature type="compositionally biased region" description="Basic and acidic residues" evidence="1">
    <location>
        <begin position="171"/>
        <end position="180"/>
    </location>
</feature>
<comment type="caution">
    <text evidence="2">The sequence shown here is derived from an EMBL/GenBank/DDBJ whole genome shotgun (WGS) entry which is preliminary data.</text>
</comment>
<sequence>MNGIPEHDGPALPADRRQLLRNHLMNEIGTEYVGPARPRRRLARVALPALAGALSLSLALVLGGGDGTAGPTAAPAPSTPSAPSSAAPASAAPAATVQLLDRIAAVAASKPAREVKDGQFVFVKSLVRFPDYTPDGLVPGTLHERQVWLSVDGRKAGLLLDRTLVNAADMKSTDTGRPDPDGTLPLDTNTTPNLHAPTYRFLAGLPTDPDEMFELLNSEPHDRKWTDQRPFGTIGDLLREQIAPPAVTAALYRAAAKIPGVELIQDSVDAAGRHGVGVGLTSADGVRQEWIFDRSTSEFLGERQVLLRNGPRGKAGDVIAETAVLARAVVDEPRALPQG</sequence>
<gene>
    <name evidence="2" type="ORF">GCM10009663_48290</name>
</gene>
<accession>A0ABN1TRR6</accession>
<name>A0ABN1TRR6_9ACTN</name>
<dbReference type="RefSeq" id="WP_344625753.1">
    <property type="nucleotide sequence ID" value="NZ_BAAALD010000051.1"/>
</dbReference>
<evidence type="ECO:0000313" key="2">
    <source>
        <dbReference type="EMBL" id="GAA1099942.1"/>
    </source>
</evidence>
<dbReference type="EMBL" id="BAAALD010000051">
    <property type="protein sequence ID" value="GAA1099942.1"/>
    <property type="molecule type" value="Genomic_DNA"/>
</dbReference>
<evidence type="ECO:0008006" key="4">
    <source>
        <dbReference type="Google" id="ProtNLM"/>
    </source>
</evidence>
<reference evidence="2 3" key="1">
    <citation type="journal article" date="2019" name="Int. J. Syst. Evol. Microbiol.">
        <title>The Global Catalogue of Microorganisms (GCM) 10K type strain sequencing project: providing services to taxonomists for standard genome sequencing and annotation.</title>
        <authorList>
            <consortium name="The Broad Institute Genomics Platform"/>
            <consortium name="The Broad Institute Genome Sequencing Center for Infectious Disease"/>
            <person name="Wu L."/>
            <person name="Ma J."/>
        </authorList>
    </citation>
    <scope>NUCLEOTIDE SEQUENCE [LARGE SCALE GENOMIC DNA]</scope>
    <source>
        <strain evidence="2 3">JCM 13002</strain>
    </source>
</reference>
<feature type="compositionally biased region" description="Low complexity" evidence="1">
    <location>
        <begin position="181"/>
        <end position="190"/>
    </location>
</feature>
<dbReference type="InterPro" id="IPR047789">
    <property type="entry name" value="CU044_5270-like"/>
</dbReference>
<dbReference type="NCBIfam" id="NF038083">
    <property type="entry name" value="CU044_5270_fam"/>
    <property type="match status" value="1"/>
</dbReference>
<feature type="region of interest" description="Disordered" evidence="1">
    <location>
        <begin position="170"/>
        <end position="190"/>
    </location>
</feature>
<evidence type="ECO:0000256" key="1">
    <source>
        <dbReference type="SAM" id="MobiDB-lite"/>
    </source>
</evidence>
<keyword evidence="3" id="KW-1185">Reference proteome</keyword>
<feature type="region of interest" description="Disordered" evidence="1">
    <location>
        <begin position="68"/>
        <end position="89"/>
    </location>
</feature>
<dbReference type="Proteomes" id="UP001499987">
    <property type="component" value="Unassembled WGS sequence"/>
</dbReference>
<feature type="compositionally biased region" description="Low complexity" evidence="1">
    <location>
        <begin position="69"/>
        <end position="89"/>
    </location>
</feature>
<evidence type="ECO:0000313" key="3">
    <source>
        <dbReference type="Proteomes" id="UP001499987"/>
    </source>
</evidence>
<organism evidence="2 3">
    <name type="scientific">Kitasatospora arboriphila</name>
    <dbReference type="NCBI Taxonomy" id="258052"/>
    <lineage>
        <taxon>Bacteria</taxon>
        <taxon>Bacillati</taxon>
        <taxon>Actinomycetota</taxon>
        <taxon>Actinomycetes</taxon>
        <taxon>Kitasatosporales</taxon>
        <taxon>Streptomycetaceae</taxon>
        <taxon>Kitasatospora</taxon>
    </lineage>
</organism>